<dbReference type="EMBL" id="JQHM01000009">
    <property type="protein sequence ID" value="KFX03245.1"/>
    <property type="molecule type" value="Genomic_DNA"/>
</dbReference>
<dbReference type="GO" id="GO:0008610">
    <property type="term" value="P:lipid biosynthetic process"/>
    <property type="evidence" value="ECO:0007669"/>
    <property type="project" value="TreeGrafter"/>
</dbReference>
<dbReference type="SUPFAM" id="SSF53474">
    <property type="entry name" value="alpha/beta-Hydrolases"/>
    <property type="match status" value="1"/>
</dbReference>
<dbReference type="eggNOG" id="COG3208">
    <property type="taxonomic scope" value="Bacteria"/>
</dbReference>
<dbReference type="InterPro" id="IPR029058">
    <property type="entry name" value="AB_hydrolase_fold"/>
</dbReference>
<dbReference type="OrthoDB" id="8480037at2"/>
<accession>A0A093RKC7</accession>
<dbReference type="RefSeq" id="WP_039307131.1">
    <property type="nucleotide sequence ID" value="NZ_JAODTE010000015.1"/>
</dbReference>
<evidence type="ECO:0000313" key="6">
    <source>
        <dbReference type="Proteomes" id="UP000032874"/>
    </source>
</evidence>
<proteinExistence type="inferred from homology"/>
<protein>
    <recommendedName>
        <fullName evidence="2">Thioesterase domain-containing protein</fullName>
    </recommendedName>
</protein>
<dbReference type="Proteomes" id="UP000032869">
    <property type="component" value="Unassembled WGS sequence"/>
</dbReference>
<keyword evidence="5" id="KW-1185">Reference proteome</keyword>
<dbReference type="PANTHER" id="PTHR11487">
    <property type="entry name" value="THIOESTERASE"/>
    <property type="match status" value="1"/>
</dbReference>
<dbReference type="PANTHER" id="PTHR11487:SF0">
    <property type="entry name" value="S-ACYL FATTY ACID SYNTHASE THIOESTERASE, MEDIUM CHAIN"/>
    <property type="match status" value="1"/>
</dbReference>
<comment type="caution">
    <text evidence="3">The sequence shown here is derived from an EMBL/GenBank/DDBJ whole genome shotgun (WGS) entry which is preliminary data.</text>
</comment>
<dbReference type="Pfam" id="PF00975">
    <property type="entry name" value="Thioesterase"/>
    <property type="match status" value="1"/>
</dbReference>
<evidence type="ECO:0000313" key="3">
    <source>
        <dbReference type="EMBL" id="KFX03245.1"/>
    </source>
</evidence>
<feature type="domain" description="Thioesterase" evidence="2">
    <location>
        <begin position="20"/>
        <end position="237"/>
    </location>
</feature>
<sequence>MGNRWLISPDKQVDRCKAAVILFHHAGGAASAYAGFRHLLPPDIRLWLVQLPGRESHRQGNLCCDGNEAARQILVAIEHEADARLPLVFYGHSMGAALAMQTAALAQHTLNITRVCLSSRRPPHLTAFEQDLLLATDQQVLEAVMQYGAVPEMILSDLEMRQSLIDKVRNDYGVARSLHCTRPELLLREVALSVWGGNNDPGVSLLHLCQWSGYSRGAFDCVLFPGDHFFLFDAQNKSLIARKLVQDFI</sequence>
<evidence type="ECO:0000313" key="4">
    <source>
        <dbReference type="EMBL" id="KFX18280.1"/>
    </source>
</evidence>
<dbReference type="Proteomes" id="UP000032874">
    <property type="component" value="Unassembled WGS sequence"/>
</dbReference>
<evidence type="ECO:0000259" key="2">
    <source>
        <dbReference type="Pfam" id="PF00975"/>
    </source>
</evidence>
<evidence type="ECO:0000256" key="1">
    <source>
        <dbReference type="ARBA" id="ARBA00007169"/>
    </source>
</evidence>
<evidence type="ECO:0000313" key="5">
    <source>
        <dbReference type="Proteomes" id="UP000032869"/>
    </source>
</evidence>
<comment type="similarity">
    <text evidence="1">Belongs to the thioesterase family.</text>
</comment>
<name>A0A093RKC7_9GAMM</name>
<dbReference type="STRING" id="55207.KP22_16095"/>
<dbReference type="AlphaFoldDB" id="A0A093RKC7"/>
<gene>
    <name evidence="4" type="ORF">JV35_16695</name>
    <name evidence="3" type="ORF">KP22_16095</name>
</gene>
<dbReference type="InterPro" id="IPR012223">
    <property type="entry name" value="TEII"/>
</dbReference>
<dbReference type="Gene3D" id="3.40.50.1820">
    <property type="entry name" value="alpha/beta hydrolase"/>
    <property type="match status" value="1"/>
</dbReference>
<dbReference type="EMBL" id="JQHL01000010">
    <property type="protein sequence ID" value="KFX18280.1"/>
    <property type="molecule type" value="Genomic_DNA"/>
</dbReference>
<dbReference type="InterPro" id="IPR001031">
    <property type="entry name" value="Thioesterase"/>
</dbReference>
<reference evidence="5 6" key="1">
    <citation type="submission" date="2014-08" db="EMBL/GenBank/DDBJ databases">
        <title>Genome sequences of NCPPB Pectobacterium isolates.</title>
        <authorList>
            <person name="Glover R.H."/>
            <person name="Sapp M."/>
            <person name="Elphinstone J."/>
        </authorList>
    </citation>
    <scope>NUCLEOTIDE SEQUENCE [LARGE SCALE GENOMIC DNA]</scope>
    <source>
        <strain evidence="4 5">NCPPB 2793</strain>
        <strain evidence="3 6">NCPPB 2795</strain>
    </source>
</reference>
<organism evidence="3 6">
    <name type="scientific">Pectobacterium betavasculorum</name>
    <dbReference type="NCBI Taxonomy" id="55207"/>
    <lineage>
        <taxon>Bacteria</taxon>
        <taxon>Pseudomonadati</taxon>
        <taxon>Pseudomonadota</taxon>
        <taxon>Gammaproteobacteria</taxon>
        <taxon>Enterobacterales</taxon>
        <taxon>Pectobacteriaceae</taxon>
        <taxon>Pectobacterium</taxon>
    </lineage>
</organism>